<sequence>MTNEITTVHITKSPVELFKILKFEGIADSGAEAKNIIAEGHVKVNGVVETRKRKQMVAGDIFQIGDDSWQLVD</sequence>
<name>A0A1E3GVR9_9GAMM</name>
<dbReference type="AlphaFoldDB" id="A0A1E3GVR9"/>
<accession>A0A1E3GVR9</accession>
<dbReference type="Proteomes" id="UP000094379">
    <property type="component" value="Unassembled WGS sequence"/>
</dbReference>
<dbReference type="STRING" id="291169.A9E74_00746"/>
<dbReference type="Pfam" id="PF13275">
    <property type="entry name" value="S4_2"/>
    <property type="match status" value="1"/>
</dbReference>
<dbReference type="InterPro" id="IPR036986">
    <property type="entry name" value="S4_RNA-bd_sf"/>
</dbReference>
<dbReference type="PROSITE" id="PS50889">
    <property type="entry name" value="S4"/>
    <property type="match status" value="1"/>
</dbReference>
<evidence type="ECO:0000313" key="2">
    <source>
        <dbReference type="EMBL" id="ODN67636.1"/>
    </source>
</evidence>
<dbReference type="GO" id="GO:0003723">
    <property type="term" value="F:RNA binding"/>
    <property type="evidence" value="ECO:0007669"/>
    <property type="project" value="UniProtKB-KW"/>
</dbReference>
<dbReference type="RefSeq" id="WP_069295281.1">
    <property type="nucleotide sequence ID" value="NZ_MCRI01000004.1"/>
</dbReference>
<keyword evidence="1" id="KW-0694">RNA-binding</keyword>
<evidence type="ECO:0000313" key="3">
    <source>
        <dbReference type="Proteomes" id="UP000094379"/>
    </source>
</evidence>
<dbReference type="CDD" id="cd00165">
    <property type="entry name" value="S4"/>
    <property type="match status" value="1"/>
</dbReference>
<comment type="caution">
    <text evidence="2">The sequence shown here is derived from an EMBL/GenBank/DDBJ whole genome shotgun (WGS) entry which is preliminary data.</text>
</comment>
<evidence type="ECO:0000256" key="1">
    <source>
        <dbReference type="PROSITE-ProRule" id="PRU00182"/>
    </source>
</evidence>
<reference evidence="2 3" key="1">
    <citation type="submission" date="2016-07" db="EMBL/GenBank/DDBJ databases">
        <title>Draft Genome Sequence of Methylophaga muralis Bur 1.</title>
        <authorList>
            <person name="Vasilenko O.V."/>
            <person name="Doronina N.V."/>
            <person name="Shmareva M.N."/>
            <person name="Tarlachkov S.V."/>
            <person name="Mustakhimov I."/>
            <person name="Trotsenko Y.A."/>
        </authorList>
    </citation>
    <scope>NUCLEOTIDE SEQUENCE [LARGE SCALE GENOMIC DNA]</scope>
    <source>
        <strain evidence="2 3">Bur 1</strain>
    </source>
</reference>
<dbReference type="EMBL" id="MCRI01000004">
    <property type="protein sequence ID" value="ODN67636.1"/>
    <property type="molecule type" value="Genomic_DNA"/>
</dbReference>
<protein>
    <submittedName>
        <fullName evidence="2">Ribosome-associated protein</fullName>
    </submittedName>
</protein>
<dbReference type="SUPFAM" id="SSF55174">
    <property type="entry name" value="Alpha-L RNA-binding motif"/>
    <property type="match status" value="1"/>
</dbReference>
<gene>
    <name evidence="2" type="ORF">A9E74_00746</name>
</gene>
<dbReference type="Gene3D" id="3.10.290.10">
    <property type="entry name" value="RNA-binding S4 domain"/>
    <property type="match status" value="1"/>
</dbReference>
<keyword evidence="3" id="KW-1185">Reference proteome</keyword>
<proteinExistence type="predicted"/>
<organism evidence="2 3">
    <name type="scientific">Methylophaga muralis</name>
    <dbReference type="NCBI Taxonomy" id="291169"/>
    <lineage>
        <taxon>Bacteria</taxon>
        <taxon>Pseudomonadati</taxon>
        <taxon>Pseudomonadota</taxon>
        <taxon>Gammaproteobacteria</taxon>
        <taxon>Thiotrichales</taxon>
        <taxon>Piscirickettsiaceae</taxon>
        <taxon>Methylophaga</taxon>
    </lineage>
</organism>